<evidence type="ECO:0000256" key="2">
    <source>
        <dbReference type="SAM" id="MobiDB-lite"/>
    </source>
</evidence>
<comment type="caution">
    <text evidence="3">The sequence shown here is derived from an EMBL/GenBank/DDBJ whole genome shotgun (WGS) entry which is preliminary data.</text>
</comment>
<dbReference type="EMBL" id="JAZHXI010000015">
    <property type="protein sequence ID" value="KAL2063588.1"/>
    <property type="molecule type" value="Genomic_DNA"/>
</dbReference>
<proteinExistence type="predicted"/>
<evidence type="ECO:0000313" key="3">
    <source>
        <dbReference type="EMBL" id="KAL2063588.1"/>
    </source>
</evidence>
<evidence type="ECO:0000313" key="4">
    <source>
        <dbReference type="Proteomes" id="UP001595075"/>
    </source>
</evidence>
<feature type="compositionally biased region" description="Polar residues" evidence="2">
    <location>
        <begin position="64"/>
        <end position="88"/>
    </location>
</feature>
<feature type="coiled-coil region" evidence="1">
    <location>
        <begin position="492"/>
        <end position="519"/>
    </location>
</feature>
<reference evidence="3 4" key="1">
    <citation type="journal article" date="2024" name="Commun. Biol.">
        <title>Comparative genomic analysis of thermophilic fungi reveals convergent evolutionary adaptations and gene losses.</title>
        <authorList>
            <person name="Steindorff A.S."/>
            <person name="Aguilar-Pontes M.V."/>
            <person name="Robinson A.J."/>
            <person name="Andreopoulos B."/>
            <person name="LaButti K."/>
            <person name="Kuo A."/>
            <person name="Mondo S."/>
            <person name="Riley R."/>
            <person name="Otillar R."/>
            <person name="Haridas S."/>
            <person name="Lipzen A."/>
            <person name="Grimwood J."/>
            <person name="Schmutz J."/>
            <person name="Clum A."/>
            <person name="Reid I.D."/>
            <person name="Moisan M.C."/>
            <person name="Butler G."/>
            <person name="Nguyen T.T.M."/>
            <person name="Dewar K."/>
            <person name="Conant G."/>
            <person name="Drula E."/>
            <person name="Henrissat B."/>
            <person name="Hansel C."/>
            <person name="Singer S."/>
            <person name="Hutchinson M.I."/>
            <person name="de Vries R.P."/>
            <person name="Natvig D.O."/>
            <person name="Powell A.J."/>
            <person name="Tsang A."/>
            <person name="Grigoriev I.V."/>
        </authorList>
    </citation>
    <scope>NUCLEOTIDE SEQUENCE [LARGE SCALE GENOMIC DNA]</scope>
    <source>
        <strain evidence="3 4">CBS 494.80</strain>
    </source>
</reference>
<gene>
    <name evidence="3" type="ORF">VTL71DRAFT_5393</name>
</gene>
<feature type="compositionally biased region" description="Acidic residues" evidence="2">
    <location>
        <begin position="17"/>
        <end position="30"/>
    </location>
</feature>
<keyword evidence="4" id="KW-1185">Reference proteome</keyword>
<name>A0ABR4C0X7_9HELO</name>
<sequence length="533" mass="59874">MPPGKAKLQLGDSWVVEGDDEDDLEYSPQDDEYKPAPRRVTPPRKSTRGAARSPEPELVMPSLDHSSMDGSWADTTSTSPRSRANQSAEKVLEARRRNTRTSNTSPVKRARIKNPPTEPDIHTQQGDNSGSFKDIVEVAVEHITAIMFWIVDVLSGALKLLKKPLSYFLAVWLLFGIGIVVRNLVTNSIYASMSPLCRIPGASLLNLPFCPVHQVDTRHGSPPQVEFDDLMAVQSKFEQVLEESAGGVSLPLDMKRGEASIRDLRQLVRYSQLHSKNELVLEFDGFIETARIASYDLQKFNSHVGRAVDSVIATTRWTTRVLDGIQERDGSRGSINAFINDRILAPFQPVKFTESVLLDQYIQHTRIVEEEINKLIVEAQAILMVLTNLEDRLDVILGIATRDDLHTQAQKEEILAELWTMVGGNRGKINKMDKKLNLLQQVGIYRKTAYAHVSGTIIRLQAMGAGLEDLRERVGSPELLRDRLDIPLSVHIENINKGVERLEESRMNARKLEDEHLRRTLERGRMEGAMIEG</sequence>
<protein>
    <submittedName>
        <fullName evidence="3">Uncharacterized protein</fullName>
    </submittedName>
</protein>
<evidence type="ECO:0000256" key="1">
    <source>
        <dbReference type="SAM" id="Coils"/>
    </source>
</evidence>
<accession>A0ABR4C0X7</accession>
<organism evidence="3 4">
    <name type="scientific">Oculimacula yallundae</name>
    <dbReference type="NCBI Taxonomy" id="86028"/>
    <lineage>
        <taxon>Eukaryota</taxon>
        <taxon>Fungi</taxon>
        <taxon>Dikarya</taxon>
        <taxon>Ascomycota</taxon>
        <taxon>Pezizomycotina</taxon>
        <taxon>Leotiomycetes</taxon>
        <taxon>Helotiales</taxon>
        <taxon>Ploettnerulaceae</taxon>
        <taxon>Oculimacula</taxon>
    </lineage>
</organism>
<feature type="region of interest" description="Disordered" evidence="2">
    <location>
        <begin position="1"/>
        <end position="128"/>
    </location>
</feature>
<dbReference type="Proteomes" id="UP001595075">
    <property type="component" value="Unassembled WGS sequence"/>
</dbReference>
<keyword evidence="1" id="KW-0175">Coiled coil</keyword>